<keyword evidence="2" id="KW-0808">Transferase</keyword>
<dbReference type="AlphaFoldDB" id="A0A255GAX1"/>
<sequence>MRILVATDRIGTLSAAEAGVAIAAGWQRTQAAAELAVAPLGEAGGEFLSAAAATIGREVELSGEADGGVGLLARGDRTRVVGLEPLEPAGSERGIPVDGSSVGIGYAAAQALQPDRPDRLLIDLATLRCHDGGAGLLSALGATADRPLDRGVAAMEGIAHLDLHPVRERLAGIELVAVVPDDELTQPLLGLRGITSLRGRETNTDAAEMLAIDATLERFAALADPEASGLPGAGACGGAAYAVAALGGRILSGPQACAELVGLVEAGAPNGFTETMLLADLVVTGSSRFDFASRGGGVMRYVAEQAELAGTPCIALAGEMVIGSREMRTMGIESAYAVREARATLVDDPSVADIGADELTELAARVAHTWQW</sequence>
<dbReference type="SUPFAM" id="SSF110738">
    <property type="entry name" value="Glycerate kinase I"/>
    <property type="match status" value="1"/>
</dbReference>
<keyword evidence="3" id="KW-0418">Kinase</keyword>
<evidence type="ECO:0000256" key="3">
    <source>
        <dbReference type="ARBA" id="ARBA00022777"/>
    </source>
</evidence>
<organism evidence="4 5">
    <name type="scientific">Enemella evansiae</name>
    <dbReference type="NCBI Taxonomy" id="2016499"/>
    <lineage>
        <taxon>Bacteria</taxon>
        <taxon>Bacillati</taxon>
        <taxon>Actinomycetota</taxon>
        <taxon>Actinomycetes</taxon>
        <taxon>Propionibacteriales</taxon>
        <taxon>Propionibacteriaceae</taxon>
        <taxon>Enemella</taxon>
    </lineage>
</organism>
<dbReference type="InterPro" id="IPR036129">
    <property type="entry name" value="Glycerate_kinase_sf"/>
</dbReference>
<dbReference type="PANTHER" id="PTHR21599:SF0">
    <property type="entry name" value="GLYCERATE KINASE"/>
    <property type="match status" value="1"/>
</dbReference>
<accession>A0A255GAX1</accession>
<keyword evidence="5" id="KW-1185">Reference proteome</keyword>
<name>A0A255GAX1_9ACTN</name>
<dbReference type="PANTHER" id="PTHR21599">
    <property type="entry name" value="GLYCERATE KINASE"/>
    <property type="match status" value="1"/>
</dbReference>
<evidence type="ECO:0000256" key="2">
    <source>
        <dbReference type="ARBA" id="ARBA00022679"/>
    </source>
</evidence>
<proteinExistence type="inferred from homology"/>
<protein>
    <recommendedName>
        <fullName evidence="6">Glycerate kinase</fullName>
    </recommendedName>
</protein>
<gene>
    <name evidence="4" type="ORF">CGZ94_12475</name>
</gene>
<evidence type="ECO:0000256" key="1">
    <source>
        <dbReference type="ARBA" id="ARBA00006284"/>
    </source>
</evidence>
<evidence type="ECO:0008006" key="6">
    <source>
        <dbReference type="Google" id="ProtNLM"/>
    </source>
</evidence>
<dbReference type="EMBL" id="NMVO01000014">
    <property type="protein sequence ID" value="OYO12721.1"/>
    <property type="molecule type" value="Genomic_DNA"/>
</dbReference>
<dbReference type="InterPro" id="IPR004381">
    <property type="entry name" value="Glycerate_kinase"/>
</dbReference>
<dbReference type="Gene3D" id="3.40.50.10350">
    <property type="entry name" value="Glycerate kinase, domain 1"/>
    <property type="match status" value="1"/>
</dbReference>
<dbReference type="RefSeq" id="WP_094405831.1">
    <property type="nucleotide sequence ID" value="NZ_NMVN01000015.1"/>
</dbReference>
<reference evidence="4 5" key="1">
    <citation type="submission" date="2017-07" db="EMBL/GenBank/DDBJ databases">
        <title>Draft whole genome sequences of clinical Proprionibacteriaceae strains.</title>
        <authorList>
            <person name="Bernier A.-M."/>
            <person name="Bernard K."/>
            <person name="Domingo M.-C."/>
        </authorList>
    </citation>
    <scope>NUCLEOTIDE SEQUENCE [LARGE SCALE GENOMIC DNA]</scope>
    <source>
        <strain evidence="4 5">NML 030167</strain>
    </source>
</reference>
<evidence type="ECO:0000313" key="4">
    <source>
        <dbReference type="EMBL" id="OYO12721.1"/>
    </source>
</evidence>
<dbReference type="Pfam" id="PF02595">
    <property type="entry name" value="Gly_kinase"/>
    <property type="match status" value="1"/>
</dbReference>
<dbReference type="GO" id="GO:0031388">
    <property type="term" value="P:organic acid phosphorylation"/>
    <property type="evidence" value="ECO:0007669"/>
    <property type="project" value="InterPro"/>
</dbReference>
<dbReference type="Gene3D" id="3.90.1510.10">
    <property type="entry name" value="Glycerate kinase, domain 2"/>
    <property type="match status" value="1"/>
</dbReference>
<comment type="caution">
    <text evidence="4">The sequence shown here is derived from an EMBL/GenBank/DDBJ whole genome shotgun (WGS) entry which is preliminary data.</text>
</comment>
<dbReference type="GO" id="GO:0008887">
    <property type="term" value="F:glycerate kinase activity"/>
    <property type="evidence" value="ECO:0007669"/>
    <property type="project" value="InterPro"/>
</dbReference>
<comment type="similarity">
    <text evidence="1">Belongs to the glycerate kinase type-1 family.</text>
</comment>
<dbReference type="OrthoDB" id="9774290at2"/>
<dbReference type="Proteomes" id="UP000215896">
    <property type="component" value="Unassembled WGS sequence"/>
</dbReference>
<evidence type="ECO:0000313" key="5">
    <source>
        <dbReference type="Proteomes" id="UP000215896"/>
    </source>
</evidence>
<dbReference type="InterPro" id="IPR018197">
    <property type="entry name" value="Glycerate_kinase_RE-like"/>
</dbReference>
<dbReference type="InterPro" id="IPR018193">
    <property type="entry name" value="Glyc_kinase_flavodox-like_fold"/>
</dbReference>